<dbReference type="Proteomes" id="UP000054683">
    <property type="component" value="Unassembled WGS sequence"/>
</dbReference>
<organism evidence="1 2">
    <name type="scientific">Caballeronia udeis</name>
    <dbReference type="NCBI Taxonomy" id="1232866"/>
    <lineage>
        <taxon>Bacteria</taxon>
        <taxon>Pseudomonadati</taxon>
        <taxon>Pseudomonadota</taxon>
        <taxon>Betaproteobacteria</taxon>
        <taxon>Burkholderiales</taxon>
        <taxon>Burkholderiaceae</taxon>
        <taxon>Caballeronia</taxon>
    </lineage>
</organism>
<evidence type="ECO:0000313" key="2">
    <source>
        <dbReference type="Proteomes" id="UP000054683"/>
    </source>
</evidence>
<dbReference type="EMBL" id="FCOK02000059">
    <property type="protein sequence ID" value="SAL59265.1"/>
    <property type="molecule type" value="Genomic_DNA"/>
</dbReference>
<dbReference type="AlphaFoldDB" id="A0A158IRX7"/>
<reference evidence="1 2" key="1">
    <citation type="submission" date="2016-01" db="EMBL/GenBank/DDBJ databases">
        <authorList>
            <person name="Oliw E.H."/>
        </authorList>
    </citation>
    <scope>NUCLEOTIDE SEQUENCE [LARGE SCALE GENOMIC DNA]</scope>
    <source>
        <strain evidence="1">LMG 27134</strain>
    </source>
</reference>
<gene>
    <name evidence="1" type="ORF">AWB69_06541</name>
</gene>
<sequence>MQMPKMINPALMLWVESFIQPSTYVLAKPPRFAIEQAAADRALRPGVFLWSKALRRAS</sequence>
<protein>
    <submittedName>
        <fullName evidence="1">Uncharacterized protein</fullName>
    </submittedName>
</protein>
<name>A0A158IRX7_9BURK</name>
<evidence type="ECO:0000313" key="1">
    <source>
        <dbReference type="EMBL" id="SAL59265.1"/>
    </source>
</evidence>
<accession>A0A158IRX7</accession>
<proteinExistence type="predicted"/>